<dbReference type="Proteomes" id="UP000606786">
    <property type="component" value="Unassembled WGS sequence"/>
</dbReference>
<proteinExistence type="predicted"/>
<evidence type="ECO:0000313" key="2">
    <source>
        <dbReference type="Proteomes" id="UP000606786"/>
    </source>
</evidence>
<reference evidence="1" key="1">
    <citation type="submission" date="2020-11" db="EMBL/GenBank/DDBJ databases">
        <authorList>
            <person name="Whitehead M."/>
        </authorList>
    </citation>
    <scope>NUCLEOTIDE SEQUENCE</scope>
    <source>
        <strain evidence="1">EGII</strain>
    </source>
</reference>
<dbReference type="EMBL" id="CAJHJT010000012">
    <property type="protein sequence ID" value="CAD6997549.1"/>
    <property type="molecule type" value="Genomic_DNA"/>
</dbReference>
<protein>
    <submittedName>
        <fullName evidence="1">(Mediterranean fruit fly) hypothetical protein</fullName>
    </submittedName>
</protein>
<comment type="caution">
    <text evidence="1">The sequence shown here is derived from an EMBL/GenBank/DDBJ whole genome shotgun (WGS) entry which is preliminary data.</text>
</comment>
<sequence>MPESHRNCQITWDEISVKKDLVYNNHKDVTDGFIDNDDGKSTVNSKKLIKLIKDNIDIVKEIALNVKEAVSDQGLANQSVLNLLEITENRYHYNHKGAKIHFMCD</sequence>
<name>A0A811UF46_CERCA</name>
<evidence type="ECO:0000313" key="1">
    <source>
        <dbReference type="EMBL" id="CAD6997549.1"/>
    </source>
</evidence>
<dbReference type="AlphaFoldDB" id="A0A811UF46"/>
<organism evidence="1 2">
    <name type="scientific">Ceratitis capitata</name>
    <name type="common">Mediterranean fruit fly</name>
    <name type="synonym">Tephritis capitata</name>
    <dbReference type="NCBI Taxonomy" id="7213"/>
    <lineage>
        <taxon>Eukaryota</taxon>
        <taxon>Metazoa</taxon>
        <taxon>Ecdysozoa</taxon>
        <taxon>Arthropoda</taxon>
        <taxon>Hexapoda</taxon>
        <taxon>Insecta</taxon>
        <taxon>Pterygota</taxon>
        <taxon>Neoptera</taxon>
        <taxon>Endopterygota</taxon>
        <taxon>Diptera</taxon>
        <taxon>Brachycera</taxon>
        <taxon>Muscomorpha</taxon>
        <taxon>Tephritoidea</taxon>
        <taxon>Tephritidae</taxon>
        <taxon>Ceratitis</taxon>
        <taxon>Ceratitis</taxon>
    </lineage>
</organism>
<gene>
    <name evidence="1" type="ORF">CCAP1982_LOCUS6187</name>
</gene>
<keyword evidence="2" id="KW-1185">Reference proteome</keyword>
<accession>A0A811UF46</accession>